<dbReference type="GO" id="GO:0009236">
    <property type="term" value="P:cobalamin biosynthetic process"/>
    <property type="evidence" value="ECO:0007669"/>
    <property type="project" value="UniProtKB-UniPathway"/>
</dbReference>
<evidence type="ECO:0000256" key="1">
    <source>
        <dbReference type="ARBA" id="ARBA00004953"/>
    </source>
</evidence>
<proteinExistence type="predicted"/>
<comment type="caution">
    <text evidence="4">The sequence shown here is derived from an EMBL/GenBank/DDBJ whole genome shotgun (WGS) entry which is preliminary data.</text>
</comment>
<comment type="pathway">
    <text evidence="1">Cofactor biosynthesis; adenosylcobalamin biosynthesis.</text>
</comment>
<dbReference type="OrthoDB" id="5183775at2"/>
<dbReference type="AlphaFoldDB" id="K6UM90"/>
<sequence length="262" mass="27927">MSQDIPAGAVLLIGGTGEARRLASILHEAGTPFLSSLAGAVSDPRLPLGQIRIGGFGGVDGLTDYLRVHRIGAVVDATHPFATSITQNAAAACATTGTPLLRLHRPSWSERPGASRWTWVDGYPAAAEELSRADGPIFLTTGRNTLRHFVDHPPLAAAQILVRLVEPPDLDLPAGWTVLRARGPFTHQDEVDLMRTHRITALATKDSGGDLTAAKLDAADHLDVRVVIVRRPALPAAVEVVDQVDAAHQWIRRTTGSRATGR</sequence>
<dbReference type="eggNOG" id="COG2099">
    <property type="taxonomic scope" value="Bacteria"/>
</dbReference>
<protein>
    <submittedName>
        <fullName evidence="4">Precorrin-6X reductase</fullName>
    </submittedName>
</protein>
<reference evidence="4 5" key="1">
    <citation type="submission" date="2012-08" db="EMBL/GenBank/DDBJ databases">
        <title>Whole genome shotgun sequence of Austwickia chelonae NBRC 105200.</title>
        <authorList>
            <person name="Yoshida I."/>
            <person name="Hosoyama A."/>
            <person name="Tsuchikane K."/>
            <person name="Katsumata H."/>
            <person name="Ando Y."/>
            <person name="Ohji S."/>
            <person name="Hamada M."/>
            <person name="Tamura T."/>
            <person name="Yamazoe A."/>
            <person name="Yamazaki S."/>
            <person name="Fujita N."/>
        </authorList>
    </citation>
    <scope>NUCLEOTIDE SEQUENCE [LARGE SCALE GENOMIC DNA]</scope>
    <source>
        <strain evidence="4 5">NBRC 105200</strain>
    </source>
</reference>
<dbReference type="PANTHER" id="PTHR36925:SF1">
    <property type="entry name" value="COBALT-PRECORRIN-6A REDUCTASE"/>
    <property type="match status" value="1"/>
</dbReference>
<dbReference type="STRING" id="100225.SAMN05421595_0417"/>
<evidence type="ECO:0000313" key="5">
    <source>
        <dbReference type="Proteomes" id="UP000008495"/>
    </source>
</evidence>
<dbReference type="PANTHER" id="PTHR36925">
    <property type="entry name" value="COBALT-PRECORRIN-6A REDUCTASE"/>
    <property type="match status" value="1"/>
</dbReference>
<evidence type="ECO:0000313" key="4">
    <source>
        <dbReference type="EMBL" id="GAB77906.1"/>
    </source>
</evidence>
<dbReference type="Proteomes" id="UP000008495">
    <property type="component" value="Unassembled WGS sequence"/>
</dbReference>
<keyword evidence="5" id="KW-1185">Reference proteome</keyword>
<dbReference type="RefSeq" id="WP_006502658.1">
    <property type="nucleotide sequence ID" value="NZ_BAGZ01000008.1"/>
</dbReference>
<keyword evidence="2" id="KW-0169">Cobalamin biosynthesis</keyword>
<dbReference type="NCBIfam" id="NF005968">
    <property type="entry name" value="PRK08057.1-2"/>
    <property type="match status" value="1"/>
</dbReference>
<dbReference type="Pfam" id="PF02571">
    <property type="entry name" value="CbiJ"/>
    <property type="match status" value="1"/>
</dbReference>
<accession>K6UM90</accession>
<dbReference type="InterPro" id="IPR003723">
    <property type="entry name" value="Precorrin-6x_reduct"/>
</dbReference>
<dbReference type="NCBIfam" id="TIGR00715">
    <property type="entry name" value="precor6x_red"/>
    <property type="match status" value="1"/>
</dbReference>
<organism evidence="4 5">
    <name type="scientific">Austwickia chelonae NBRC 105200</name>
    <dbReference type="NCBI Taxonomy" id="1184607"/>
    <lineage>
        <taxon>Bacteria</taxon>
        <taxon>Bacillati</taxon>
        <taxon>Actinomycetota</taxon>
        <taxon>Actinomycetes</taxon>
        <taxon>Micrococcales</taxon>
        <taxon>Dermatophilaceae</taxon>
        <taxon>Austwickia</taxon>
    </lineage>
</organism>
<evidence type="ECO:0000256" key="3">
    <source>
        <dbReference type="ARBA" id="ARBA00023002"/>
    </source>
</evidence>
<dbReference type="PROSITE" id="PS51014">
    <property type="entry name" value="COBK_CBIJ"/>
    <property type="match status" value="1"/>
</dbReference>
<dbReference type="UniPathway" id="UPA00148"/>
<evidence type="ECO:0000256" key="2">
    <source>
        <dbReference type="ARBA" id="ARBA00022573"/>
    </source>
</evidence>
<keyword evidence="3" id="KW-0560">Oxidoreductase</keyword>
<gene>
    <name evidence="4" type="primary">cobK</name>
    <name evidence="4" type="ORF">AUCHE_08_01490</name>
</gene>
<dbReference type="EMBL" id="BAGZ01000008">
    <property type="protein sequence ID" value="GAB77906.1"/>
    <property type="molecule type" value="Genomic_DNA"/>
</dbReference>
<name>K6UM90_9MICO</name>
<dbReference type="GO" id="GO:0016994">
    <property type="term" value="F:precorrin-6A reductase activity"/>
    <property type="evidence" value="ECO:0007669"/>
    <property type="project" value="InterPro"/>
</dbReference>